<dbReference type="AlphaFoldDB" id="A0A0L0DJ65"/>
<name>A0A0L0DJ65_THETB</name>
<organism evidence="3 4">
    <name type="scientific">Thecamonas trahens ATCC 50062</name>
    <dbReference type="NCBI Taxonomy" id="461836"/>
    <lineage>
        <taxon>Eukaryota</taxon>
        <taxon>Apusozoa</taxon>
        <taxon>Apusomonadida</taxon>
        <taxon>Apusomonadidae</taxon>
        <taxon>Thecamonas</taxon>
    </lineage>
</organism>
<reference evidence="3 4" key="1">
    <citation type="submission" date="2010-05" db="EMBL/GenBank/DDBJ databases">
        <title>The Genome Sequence of Thecamonas trahens ATCC 50062.</title>
        <authorList>
            <consortium name="The Broad Institute Genome Sequencing Platform"/>
            <person name="Russ C."/>
            <person name="Cuomo C."/>
            <person name="Shea T."/>
            <person name="Young S.K."/>
            <person name="Zeng Q."/>
            <person name="Koehrsen M."/>
            <person name="Haas B."/>
            <person name="Borodovsky M."/>
            <person name="Guigo R."/>
            <person name="Alvarado L."/>
            <person name="Berlin A."/>
            <person name="Bochicchio J."/>
            <person name="Borenstein D."/>
            <person name="Chapman S."/>
            <person name="Chen Z."/>
            <person name="Freedman E."/>
            <person name="Gellesch M."/>
            <person name="Goldberg J."/>
            <person name="Griggs A."/>
            <person name="Gujja S."/>
            <person name="Heilman E."/>
            <person name="Heiman D."/>
            <person name="Hepburn T."/>
            <person name="Howarth C."/>
            <person name="Jen D."/>
            <person name="Larson L."/>
            <person name="Mehta T."/>
            <person name="Park D."/>
            <person name="Pearson M."/>
            <person name="Roberts A."/>
            <person name="Saif S."/>
            <person name="Shenoy N."/>
            <person name="Sisk P."/>
            <person name="Stolte C."/>
            <person name="Sykes S."/>
            <person name="Thomson T."/>
            <person name="Walk T."/>
            <person name="White J."/>
            <person name="Yandava C."/>
            <person name="Burger G."/>
            <person name="Gray M.W."/>
            <person name="Holland P.W.H."/>
            <person name="King N."/>
            <person name="Lang F.B.F."/>
            <person name="Roger A.J."/>
            <person name="Ruiz-Trillo I."/>
            <person name="Lander E."/>
            <person name="Nusbaum C."/>
        </authorList>
    </citation>
    <scope>NUCLEOTIDE SEQUENCE [LARGE SCALE GENOMIC DNA]</scope>
    <source>
        <strain evidence="3 4">ATCC 50062</strain>
    </source>
</reference>
<accession>A0A0L0DJ65</accession>
<feature type="region of interest" description="Disordered" evidence="2">
    <location>
        <begin position="147"/>
        <end position="176"/>
    </location>
</feature>
<dbReference type="RefSeq" id="XP_013756291.1">
    <property type="nucleotide sequence ID" value="XM_013900837.1"/>
</dbReference>
<gene>
    <name evidence="3" type="ORF">AMSG_07389</name>
</gene>
<feature type="compositionally biased region" description="Basic and acidic residues" evidence="2">
    <location>
        <begin position="154"/>
        <end position="176"/>
    </location>
</feature>
<evidence type="ECO:0000313" key="4">
    <source>
        <dbReference type="Proteomes" id="UP000054408"/>
    </source>
</evidence>
<feature type="coiled-coil region" evidence="1">
    <location>
        <begin position="105"/>
        <end position="132"/>
    </location>
</feature>
<evidence type="ECO:0000256" key="2">
    <source>
        <dbReference type="SAM" id="MobiDB-lite"/>
    </source>
</evidence>
<feature type="compositionally biased region" description="Polar residues" evidence="2">
    <location>
        <begin position="725"/>
        <end position="736"/>
    </location>
</feature>
<sequence>MLNLSRRNMSGMSEEDALERVTRIRAQLLQQKLALARQAAAPPPAQPAAQPQQQMVQVPMGATQMPHMGVELPMSMGVPMGLPMQMGGGGPVPGGGGGVGYNMQLQRSMMERRQLKRRLDTLKAKKERETALRATTKLTSLVERLANTLADEPEDRHREHRRRESGSGGEERKKTTLDVIAEQNLMMQNLMMQSMLQRQTEINAGGASGRRRGDESNFHMFLEQQKIENEKARLQQQMQMTQMQMAMAAGAGGGQSDGGLSSALLAAAMMNNAAPAPAPAYGMGMPPAMAMPTVGMPPLDSVTYDAYGNPLMNGMPIDPTNPDAMPMQPYTHGDSSVYSEWMRHNAAINGGAGVAPAQAAAPLGYGYGASMGFAQQQGGFGSQVYPGATDEPLTDAQAAARETGLRAVKRAMIVVWFVVYVQSFAVLRKRLRKRMRKQLKKGIFDAVPETVRWLRTGLVNVFFELVNQDDEFLIQPSDLTSKGGFSKAQKGTITELGQIMEALTGILSTERAIETLPEPVLDVLADLTKEKAVYPKGYMMEVEEDYFEFDALQRSCGMSLQRRRLLIANFIVARTLIADMLLSPGKYGFVVPASGEAETGKKRKKRKKRKKGAVLGPVEESDTVVSNCTVVGTLLYVALLRAIGEPGEEPIDYEPQIVTSLLPLDSLAVLVQFFRADGSLLRWENYLRTLLNNVVRACIRAHGKPAEEAALFAGAAGPDDRMGNPNASMASIQVTGATPDGPGRSRASRNSNRSPRPVSRVSSSRVSARLASQRHPQQ</sequence>
<protein>
    <submittedName>
        <fullName evidence="3">Uncharacterized protein</fullName>
    </submittedName>
</protein>
<keyword evidence="4" id="KW-1185">Reference proteome</keyword>
<feature type="compositionally biased region" description="Low complexity" evidence="2">
    <location>
        <begin position="744"/>
        <end position="769"/>
    </location>
</feature>
<dbReference type="EMBL" id="GL349466">
    <property type="protein sequence ID" value="KNC51373.1"/>
    <property type="molecule type" value="Genomic_DNA"/>
</dbReference>
<keyword evidence="1" id="KW-0175">Coiled coil</keyword>
<evidence type="ECO:0000313" key="3">
    <source>
        <dbReference type="EMBL" id="KNC51373.1"/>
    </source>
</evidence>
<evidence type="ECO:0000256" key="1">
    <source>
        <dbReference type="SAM" id="Coils"/>
    </source>
</evidence>
<dbReference type="GeneID" id="25566318"/>
<proteinExistence type="predicted"/>
<dbReference type="Proteomes" id="UP000054408">
    <property type="component" value="Unassembled WGS sequence"/>
</dbReference>
<feature type="region of interest" description="Disordered" evidence="2">
    <location>
        <begin position="722"/>
        <end position="778"/>
    </location>
</feature>